<keyword evidence="11" id="KW-1185">Reference proteome</keyword>
<dbReference type="InterPro" id="IPR050743">
    <property type="entry name" value="2-oxoacid_DH_E2_comp"/>
</dbReference>
<keyword evidence="6 7" id="KW-0012">Acyltransferase</keyword>
<dbReference type="Proteomes" id="UP001163714">
    <property type="component" value="Unassembled WGS sequence"/>
</dbReference>
<keyword evidence="4 7" id="KW-0808">Transferase</keyword>
<dbReference type="PROSITE" id="PS50968">
    <property type="entry name" value="BIOTINYL_LIPOYL"/>
    <property type="match status" value="2"/>
</dbReference>
<dbReference type="RefSeq" id="WP_264725461.1">
    <property type="nucleotide sequence ID" value="NZ_JAPDMX010000009.1"/>
</dbReference>
<evidence type="ECO:0000256" key="3">
    <source>
        <dbReference type="ARBA" id="ARBA00011484"/>
    </source>
</evidence>
<dbReference type="EMBL" id="JAPDMX010000009">
    <property type="protein sequence ID" value="MCW3171926.1"/>
    <property type="molecule type" value="Genomic_DNA"/>
</dbReference>
<dbReference type="EC" id="2.3.1.-" evidence="7"/>
<dbReference type="InterPro" id="IPR011053">
    <property type="entry name" value="Single_hybrid_motif"/>
</dbReference>
<dbReference type="Pfam" id="PF00364">
    <property type="entry name" value="Biotin_lipoyl"/>
    <property type="match status" value="2"/>
</dbReference>
<keyword evidence="5 7" id="KW-0450">Lipoyl</keyword>
<evidence type="ECO:0000259" key="8">
    <source>
        <dbReference type="PROSITE" id="PS50968"/>
    </source>
</evidence>
<comment type="cofactor">
    <cofactor evidence="1 7">
        <name>(R)-lipoate</name>
        <dbReference type="ChEBI" id="CHEBI:83088"/>
    </cofactor>
</comment>
<proteinExistence type="inferred from homology"/>
<evidence type="ECO:0000256" key="2">
    <source>
        <dbReference type="ARBA" id="ARBA00007317"/>
    </source>
</evidence>
<evidence type="ECO:0000256" key="7">
    <source>
        <dbReference type="RuleBase" id="RU003423"/>
    </source>
</evidence>
<reference evidence="10" key="1">
    <citation type="submission" date="2022-10" db="EMBL/GenBank/DDBJ databases">
        <title>Shewanella flava sp. nov, isolated from the estuary of the Fenhe River into the Yellow River.</title>
        <authorList>
            <person name="Li Y."/>
        </authorList>
    </citation>
    <scope>NUCLEOTIDE SEQUENCE</scope>
    <source>
        <strain evidence="10">FYR11-62</strain>
    </source>
</reference>
<comment type="subunit">
    <text evidence="3">Forms a 24-polypeptide structural core with octahedral symmetry.</text>
</comment>
<organism evidence="10 11">
    <name type="scientific">Shewanella subflava</name>
    <dbReference type="NCBI Taxonomy" id="2986476"/>
    <lineage>
        <taxon>Bacteria</taxon>
        <taxon>Pseudomonadati</taxon>
        <taxon>Pseudomonadota</taxon>
        <taxon>Gammaproteobacteria</taxon>
        <taxon>Alteromonadales</taxon>
        <taxon>Shewanellaceae</taxon>
        <taxon>Shewanella</taxon>
    </lineage>
</organism>
<dbReference type="InterPro" id="IPR036625">
    <property type="entry name" value="E3-bd_dom_sf"/>
</dbReference>
<dbReference type="Pfam" id="PF02817">
    <property type="entry name" value="E3_binding"/>
    <property type="match status" value="1"/>
</dbReference>
<accession>A0ABT3I789</accession>
<dbReference type="PROSITE" id="PS51826">
    <property type="entry name" value="PSBD"/>
    <property type="match status" value="1"/>
</dbReference>
<comment type="caution">
    <text evidence="10">The sequence shown here is derived from an EMBL/GenBank/DDBJ whole genome shotgun (WGS) entry which is preliminary data.</text>
</comment>
<dbReference type="SUPFAM" id="SSF51230">
    <property type="entry name" value="Single hybrid motif"/>
    <property type="match status" value="2"/>
</dbReference>
<dbReference type="Gene3D" id="3.30.559.10">
    <property type="entry name" value="Chloramphenicol acetyltransferase-like domain"/>
    <property type="match status" value="1"/>
</dbReference>
<dbReference type="Gene3D" id="2.40.50.100">
    <property type="match status" value="2"/>
</dbReference>
<dbReference type="InterPro" id="IPR000089">
    <property type="entry name" value="Biotin_lipoyl"/>
</dbReference>
<gene>
    <name evidence="10" type="ORF">OHT75_05500</name>
</gene>
<comment type="similarity">
    <text evidence="2 7">Belongs to the 2-oxoacid dehydrogenase family.</text>
</comment>
<evidence type="ECO:0000259" key="9">
    <source>
        <dbReference type="PROSITE" id="PS51826"/>
    </source>
</evidence>
<dbReference type="Gene3D" id="4.10.320.10">
    <property type="entry name" value="E3-binding domain"/>
    <property type="match status" value="1"/>
</dbReference>
<feature type="domain" description="Lipoyl-binding" evidence="8">
    <location>
        <begin position="109"/>
        <end position="184"/>
    </location>
</feature>
<sequence length="523" mass="56446">MIKDFILPDIGEGVVECELVDWLVAEGDTVVEDQPIADVMTDKALVQIPAPYAGVITKLYYAKGEIAIVHAPLYAVKVADDSVSDSSDTAVNAMAAEVTPTAVVSGVMVEDFLLPDIGEGIVECELVDWLVAEGEMVVEDQPIADVMTDKALVQIPAMKAGKIVKHYYRKGQLAKVHSPLFAIEVESDVVATNSVSQSTHQVVNQVASTAASIEPVVQGKALASPAVRRLARALDINIAQVQGSGKHGRVYKEDVERHQKGAVAKIAVIEPAVSSAVASTSVATSVAIGTDRVEPIKGVKAVMARMMVESVSTIPHFTYCEEFDLTELVALRESMKQRYSSDEVKLTMMPFFMKAMSLALNEFPILNSQVNADCTEITYKSRHNIGMAVDSKVGLLVPNVKDVNLKSILDVAAEITRLTNDARSGRVSPADLKEGTISISNIGALGGTVATPIINKPEVAIVALGKLQTLPRFNAKGEVEARKIMQVSWSGDHRVIDGGTIARFCNLWKHYLEQPHEMMMAMR</sequence>
<evidence type="ECO:0000256" key="1">
    <source>
        <dbReference type="ARBA" id="ARBA00001938"/>
    </source>
</evidence>
<name>A0ABT3I789_9GAMM</name>
<dbReference type="InterPro" id="IPR023213">
    <property type="entry name" value="CAT-like_dom_sf"/>
</dbReference>
<dbReference type="InterPro" id="IPR001078">
    <property type="entry name" value="2-oxoacid_DH_actylTfrase"/>
</dbReference>
<dbReference type="InterPro" id="IPR004167">
    <property type="entry name" value="PSBD"/>
</dbReference>
<dbReference type="SUPFAM" id="SSF47005">
    <property type="entry name" value="Peripheral subunit-binding domain of 2-oxo acid dehydrogenase complex"/>
    <property type="match status" value="1"/>
</dbReference>
<evidence type="ECO:0000256" key="6">
    <source>
        <dbReference type="ARBA" id="ARBA00023315"/>
    </source>
</evidence>
<feature type="domain" description="Peripheral subunit-binding (PSBD)" evidence="9">
    <location>
        <begin position="222"/>
        <end position="259"/>
    </location>
</feature>
<protein>
    <recommendedName>
        <fullName evidence="7">Dihydrolipoamide acetyltransferase component of pyruvate dehydrogenase complex</fullName>
        <ecNumber evidence="7">2.3.1.-</ecNumber>
    </recommendedName>
</protein>
<dbReference type="PANTHER" id="PTHR43178:SF5">
    <property type="entry name" value="LIPOAMIDE ACYLTRANSFERASE COMPONENT OF BRANCHED-CHAIN ALPHA-KETO ACID DEHYDROGENASE COMPLEX, MITOCHONDRIAL"/>
    <property type="match status" value="1"/>
</dbReference>
<evidence type="ECO:0000313" key="11">
    <source>
        <dbReference type="Proteomes" id="UP001163714"/>
    </source>
</evidence>
<dbReference type="SUPFAM" id="SSF52777">
    <property type="entry name" value="CoA-dependent acyltransferases"/>
    <property type="match status" value="1"/>
</dbReference>
<evidence type="ECO:0000256" key="5">
    <source>
        <dbReference type="ARBA" id="ARBA00022823"/>
    </source>
</evidence>
<evidence type="ECO:0000256" key="4">
    <source>
        <dbReference type="ARBA" id="ARBA00022679"/>
    </source>
</evidence>
<evidence type="ECO:0000313" key="10">
    <source>
        <dbReference type="EMBL" id="MCW3171926.1"/>
    </source>
</evidence>
<dbReference type="CDD" id="cd06849">
    <property type="entry name" value="lipoyl_domain"/>
    <property type="match status" value="2"/>
</dbReference>
<feature type="domain" description="Lipoyl-binding" evidence="8">
    <location>
        <begin position="2"/>
        <end position="77"/>
    </location>
</feature>
<dbReference type="PANTHER" id="PTHR43178">
    <property type="entry name" value="DIHYDROLIPOAMIDE ACETYLTRANSFERASE COMPONENT OF PYRUVATE DEHYDROGENASE COMPLEX"/>
    <property type="match status" value="1"/>
</dbReference>
<dbReference type="Pfam" id="PF00198">
    <property type="entry name" value="2-oxoacid_dh"/>
    <property type="match status" value="1"/>
</dbReference>